<dbReference type="EMBL" id="CATOUU010000834">
    <property type="protein sequence ID" value="CAI9952806.1"/>
    <property type="molecule type" value="Genomic_DNA"/>
</dbReference>
<protein>
    <submittedName>
        <fullName evidence="3">Hypothetical_protein</fullName>
    </submittedName>
</protein>
<sequence>MKYLTQQQCFNPLNGKQENSSYEKTFSLKQLVLKQKCPSFSRIQSPLVVERGRVTIRPITLVYTHTQTLIRIKRRNVLVNQLHKIREIKKRKMNQDDKHATDSPQTPNKHLAAKTEQSHQEKPILIPSNPPTVVNEHPDQTQVFARMEYAAPLSEPAIIPEEIQVKAAVSLEQEYDMGLNDDTPYYVRELIDGSDCFNYSPYRFE</sequence>
<name>A0AA86Q8Z3_9EUKA</name>
<accession>A0AA86Q8Z3</accession>
<evidence type="ECO:0000313" key="2">
    <source>
        <dbReference type="EMBL" id="CAI9952806.1"/>
    </source>
</evidence>
<evidence type="ECO:0000256" key="1">
    <source>
        <dbReference type="SAM" id="MobiDB-lite"/>
    </source>
</evidence>
<feature type="region of interest" description="Disordered" evidence="1">
    <location>
        <begin position="89"/>
        <end position="134"/>
    </location>
</feature>
<comment type="caution">
    <text evidence="2">The sequence shown here is derived from an EMBL/GenBank/DDBJ whole genome shotgun (WGS) entry which is preliminary data.</text>
</comment>
<dbReference type="EMBL" id="CAXDID020000018">
    <property type="protein sequence ID" value="CAL5985248.1"/>
    <property type="molecule type" value="Genomic_DNA"/>
</dbReference>
<gene>
    <name evidence="2" type="ORF">HINF_LOCUS40451</name>
    <name evidence="3" type="ORF">HINF_LOCUS8709</name>
</gene>
<dbReference type="AlphaFoldDB" id="A0AA86Q8Z3"/>
<reference evidence="3 4" key="2">
    <citation type="submission" date="2024-07" db="EMBL/GenBank/DDBJ databases">
        <authorList>
            <person name="Akdeniz Z."/>
        </authorList>
    </citation>
    <scope>NUCLEOTIDE SEQUENCE [LARGE SCALE GENOMIC DNA]</scope>
</reference>
<evidence type="ECO:0000313" key="3">
    <source>
        <dbReference type="EMBL" id="CAL5985248.1"/>
    </source>
</evidence>
<keyword evidence="4" id="KW-1185">Reference proteome</keyword>
<dbReference type="Proteomes" id="UP001642409">
    <property type="component" value="Unassembled WGS sequence"/>
</dbReference>
<proteinExistence type="predicted"/>
<organism evidence="2">
    <name type="scientific">Hexamita inflata</name>
    <dbReference type="NCBI Taxonomy" id="28002"/>
    <lineage>
        <taxon>Eukaryota</taxon>
        <taxon>Metamonada</taxon>
        <taxon>Diplomonadida</taxon>
        <taxon>Hexamitidae</taxon>
        <taxon>Hexamitinae</taxon>
        <taxon>Hexamita</taxon>
    </lineage>
</organism>
<reference evidence="2" key="1">
    <citation type="submission" date="2023-06" db="EMBL/GenBank/DDBJ databases">
        <authorList>
            <person name="Kurt Z."/>
        </authorList>
    </citation>
    <scope>NUCLEOTIDE SEQUENCE</scope>
</reference>
<evidence type="ECO:0000313" key="4">
    <source>
        <dbReference type="Proteomes" id="UP001642409"/>
    </source>
</evidence>